<keyword evidence="1" id="KW-1133">Transmembrane helix</keyword>
<sequence length="85" mass="9677">MTSITIGFSVILAVLYFSSRKLVLMYRSGKRYTLYIYIFQLIIVGGLFSVLEENSLEVSWLDFGLWLAMLIVNLIAVSKMLSTKS</sequence>
<dbReference type="AlphaFoldDB" id="A0A9X2BK51"/>
<feature type="transmembrane region" description="Helical" evidence="1">
    <location>
        <begin position="6"/>
        <end position="23"/>
    </location>
</feature>
<feature type="transmembrane region" description="Helical" evidence="1">
    <location>
        <begin position="32"/>
        <end position="51"/>
    </location>
</feature>
<keyword evidence="3" id="KW-1185">Reference proteome</keyword>
<protein>
    <submittedName>
        <fullName evidence="2">Uncharacterized protein</fullName>
    </submittedName>
</protein>
<dbReference type="EMBL" id="JAJHVV010000031">
    <property type="protein sequence ID" value="MCK6265880.1"/>
    <property type="molecule type" value="Genomic_DNA"/>
</dbReference>
<name>A0A9X2BK51_9VIBR</name>
<proteinExistence type="predicted"/>
<comment type="caution">
    <text evidence="2">The sequence shown here is derived from an EMBL/GenBank/DDBJ whole genome shotgun (WGS) entry which is preliminary data.</text>
</comment>
<keyword evidence="1" id="KW-0472">Membrane</keyword>
<feature type="transmembrane region" description="Helical" evidence="1">
    <location>
        <begin position="63"/>
        <end position="81"/>
    </location>
</feature>
<reference evidence="2" key="1">
    <citation type="submission" date="2021-11" db="EMBL/GenBank/DDBJ databases">
        <title>Vibrio ZSDE26 sp. nov. and Vibrio ZSDZ34 sp. nov., isolated from coastal seawater in Qingdao.</title>
        <authorList>
            <person name="Zhang P."/>
        </authorList>
    </citation>
    <scope>NUCLEOTIDE SEQUENCE</scope>
    <source>
        <strain evidence="2">ZSDE26</strain>
    </source>
</reference>
<gene>
    <name evidence="2" type="ORF">KP803_21725</name>
</gene>
<accession>A0A9X2BK51</accession>
<dbReference type="Proteomes" id="UP001139559">
    <property type="component" value="Unassembled WGS sequence"/>
</dbReference>
<keyword evidence="1" id="KW-0812">Transmembrane</keyword>
<evidence type="ECO:0000313" key="2">
    <source>
        <dbReference type="EMBL" id="MCK6265880.1"/>
    </source>
</evidence>
<evidence type="ECO:0000313" key="3">
    <source>
        <dbReference type="Proteomes" id="UP001139559"/>
    </source>
</evidence>
<evidence type="ECO:0000256" key="1">
    <source>
        <dbReference type="SAM" id="Phobius"/>
    </source>
</evidence>
<dbReference type="RefSeq" id="WP_248010943.1">
    <property type="nucleotide sequence ID" value="NZ_JAJHVV010000031.1"/>
</dbReference>
<organism evidence="2 3">
    <name type="scientific">Vibrio amylolyticus</name>
    <dbReference type="NCBI Taxonomy" id="2847292"/>
    <lineage>
        <taxon>Bacteria</taxon>
        <taxon>Pseudomonadati</taxon>
        <taxon>Pseudomonadota</taxon>
        <taxon>Gammaproteobacteria</taxon>
        <taxon>Vibrionales</taxon>
        <taxon>Vibrionaceae</taxon>
        <taxon>Vibrio</taxon>
    </lineage>
</organism>